<dbReference type="AlphaFoldDB" id="W2C387"/>
<dbReference type="EMBL" id="AYUF01000493">
    <property type="protein sequence ID" value="ETK00921.1"/>
    <property type="molecule type" value="Genomic_DNA"/>
</dbReference>
<reference evidence="2 3" key="1">
    <citation type="submission" date="2013-11" db="EMBL/GenBank/DDBJ databases">
        <title>Single cell genomics of uncultured Tannerella BU063 (oral taxon 286).</title>
        <authorList>
            <person name="Beall C.J."/>
            <person name="Campbell A.G."/>
            <person name="Griffen A.L."/>
            <person name="Podar M."/>
            <person name="Leys E.J."/>
        </authorList>
    </citation>
    <scope>NUCLEOTIDE SEQUENCE [LARGE SCALE GENOMIC DNA]</scope>
    <source>
        <strain evidence="2">Cell 2</strain>
    </source>
</reference>
<dbReference type="PANTHER" id="PTHR36180">
    <property type="entry name" value="DNA-BINDING PROTEIN-RELATED-RELATED"/>
    <property type="match status" value="1"/>
</dbReference>
<organism evidence="2 3">
    <name type="scientific">Tannerella sp. oral taxon BU063 isolate Cell 2</name>
    <dbReference type="NCBI Taxonomy" id="1411148"/>
    <lineage>
        <taxon>Bacteria</taxon>
        <taxon>Pseudomonadati</taxon>
        <taxon>Bacteroidota</taxon>
        <taxon>Bacteroidia</taxon>
        <taxon>Bacteroidales</taxon>
        <taxon>Tannerellaceae</taxon>
        <taxon>Tannerella</taxon>
    </lineage>
</organism>
<protein>
    <submittedName>
        <fullName evidence="2">Antirepressor</fullName>
    </submittedName>
</protein>
<dbReference type="InterPro" id="IPR003497">
    <property type="entry name" value="BRO_N_domain"/>
</dbReference>
<dbReference type="SMART" id="SM01040">
    <property type="entry name" value="Bro-N"/>
    <property type="match status" value="1"/>
</dbReference>
<sequence length="199" mass="22691">METSILQWKEGASVRMQMIKDEPWFAAKDVCELLGLDNSRQAVSRLDDDEKGVINSDTLGGKQELTFVNESGMYALIFQSRKPQARAFRKWVTGEVLPSLRKYGYYVAPGAQLTDEQREELERVMMGRMRRYLSRRDYIQVARSTGYPVWFVQRVVAGQAGGHAGSVMLALQERALKNCQEYVNPLSEARMTSVIERLS</sequence>
<dbReference type="Pfam" id="PF02498">
    <property type="entry name" value="Bro-N"/>
    <property type="match status" value="1"/>
</dbReference>
<dbReference type="PROSITE" id="PS51750">
    <property type="entry name" value="BRO_N"/>
    <property type="match status" value="1"/>
</dbReference>
<evidence type="ECO:0000313" key="2">
    <source>
        <dbReference type="EMBL" id="ETK00921.1"/>
    </source>
</evidence>
<comment type="caution">
    <text evidence="2">The sequence shown here is derived from an EMBL/GenBank/DDBJ whole genome shotgun (WGS) entry which is preliminary data.</text>
</comment>
<dbReference type="PATRIC" id="fig|1411148.3.peg.2034"/>
<dbReference type="Proteomes" id="UP000018837">
    <property type="component" value="Unassembled WGS sequence"/>
</dbReference>
<gene>
    <name evidence="2" type="ORF">N425_12300</name>
</gene>
<dbReference type="PANTHER" id="PTHR36180:SF2">
    <property type="entry name" value="BRO FAMILY PROTEIN"/>
    <property type="match status" value="1"/>
</dbReference>
<proteinExistence type="predicted"/>
<evidence type="ECO:0000259" key="1">
    <source>
        <dbReference type="PROSITE" id="PS51750"/>
    </source>
</evidence>
<evidence type="ECO:0000313" key="3">
    <source>
        <dbReference type="Proteomes" id="UP000018837"/>
    </source>
</evidence>
<accession>W2C387</accession>
<feature type="domain" description="Bro-N" evidence="1">
    <location>
        <begin position="1"/>
        <end position="104"/>
    </location>
</feature>
<name>W2C387_9BACT</name>